<gene>
    <name evidence="2" type="ORF">E3J62_03870</name>
</gene>
<evidence type="ECO:0000313" key="3">
    <source>
        <dbReference type="Proteomes" id="UP000315525"/>
    </source>
</evidence>
<sequence length="383" mass="42468">MIRKAITVLGIVIIGFCLIGWLGSGNANVNEVIKLLNANVGEAVIKAHIAEKAMTFDLSTKDIIRLKKAGASDDLLEYMMTRGTDDFPFEVETDFVVRKPTVYNHLAIYPVFRKTPIDVGNYMTLDEAQNAGIIIITEGPNASVPMVVILNTGRRPIYIMAGEIIIGGKQDRMVSYDVLIPAGKEVEVSVKCVEHGRWQGGSVKFKSGGGLGARAVRSALQFKGQQDVWNEVSKTCREHDAVSESGTYRAILSSKGVDRRSKPFLDAMEKGLRDDDMVGMIMALNGEVVCVDIFANPKFFAKVKDKLLKAYVLDAIGARDTSRKVPGKKEILDFFKELKVAKTKELKRYKANCNFELESDQIIGNESRDEKGKVQHLNLYKQQ</sequence>
<comment type="caution">
    <text evidence="2">The sequence shown here is derived from an EMBL/GenBank/DDBJ whole genome shotgun (WGS) entry which is preliminary data.</text>
</comment>
<dbReference type="EMBL" id="SOJN01000049">
    <property type="protein sequence ID" value="TET46504.1"/>
    <property type="molecule type" value="Genomic_DNA"/>
</dbReference>
<proteinExistence type="predicted"/>
<evidence type="ECO:0000313" key="2">
    <source>
        <dbReference type="EMBL" id="TET46504.1"/>
    </source>
</evidence>
<dbReference type="InterPro" id="IPR046699">
    <property type="entry name" value="ARPP-1"/>
</dbReference>
<name>A0A523UVC8_UNCT6</name>
<dbReference type="Proteomes" id="UP000315525">
    <property type="component" value="Unassembled WGS sequence"/>
</dbReference>
<dbReference type="Pfam" id="PF20208">
    <property type="entry name" value="ARPP-1"/>
    <property type="match status" value="1"/>
</dbReference>
<dbReference type="AlphaFoldDB" id="A0A523UVC8"/>
<protein>
    <recommendedName>
        <fullName evidence="1">ARG and Rhodanese-Phosphatase-superfamily-associated domain-containing protein</fullName>
    </recommendedName>
</protein>
<reference evidence="2 3" key="1">
    <citation type="submission" date="2019-03" db="EMBL/GenBank/DDBJ databases">
        <title>Metabolic potential of uncultured bacteria and archaea associated with petroleum seepage in deep-sea sediments.</title>
        <authorList>
            <person name="Dong X."/>
            <person name="Hubert C."/>
        </authorList>
    </citation>
    <scope>NUCLEOTIDE SEQUENCE [LARGE SCALE GENOMIC DNA]</scope>
    <source>
        <strain evidence="2">E44_bin18</strain>
    </source>
</reference>
<accession>A0A523UVC8</accession>
<evidence type="ECO:0000259" key="1">
    <source>
        <dbReference type="Pfam" id="PF20208"/>
    </source>
</evidence>
<organism evidence="2 3">
    <name type="scientific">candidate division TA06 bacterium</name>
    <dbReference type="NCBI Taxonomy" id="2250710"/>
    <lineage>
        <taxon>Bacteria</taxon>
        <taxon>Bacteria division TA06</taxon>
    </lineage>
</organism>
<feature type="domain" description="ARG and Rhodanese-Phosphatase-superfamily-associated" evidence="1">
    <location>
        <begin position="96"/>
        <end position="379"/>
    </location>
</feature>